<dbReference type="GO" id="GO:0000270">
    <property type="term" value="P:peptidoglycan metabolic process"/>
    <property type="evidence" value="ECO:0007669"/>
    <property type="project" value="UniProtKB-UniRule"/>
</dbReference>
<keyword evidence="1 4" id="KW-0732">Signal</keyword>
<name>A0A917N6X4_9GAMM</name>
<dbReference type="GO" id="GO:0009279">
    <property type="term" value="C:cell outer membrane"/>
    <property type="evidence" value="ECO:0007669"/>
    <property type="project" value="TreeGrafter"/>
</dbReference>
<dbReference type="GO" id="GO:0008932">
    <property type="term" value="F:lytic endotransglycosylase activity"/>
    <property type="evidence" value="ECO:0007669"/>
    <property type="project" value="UniProtKB-UniRule"/>
</dbReference>
<reference evidence="7" key="1">
    <citation type="journal article" date="2014" name="Int. J. Syst. Evol. Microbiol.">
        <title>Complete genome sequence of Corynebacterium casei LMG S-19264T (=DSM 44701T), isolated from a smear-ripened cheese.</title>
        <authorList>
            <consortium name="US DOE Joint Genome Institute (JGI-PGF)"/>
            <person name="Walter F."/>
            <person name="Albersmeier A."/>
            <person name="Kalinowski J."/>
            <person name="Ruckert C."/>
        </authorList>
    </citation>
    <scope>NUCLEOTIDE SEQUENCE</scope>
    <source>
        <strain evidence="7">JCM 30804</strain>
    </source>
</reference>
<dbReference type="InterPro" id="IPR034718">
    <property type="entry name" value="RlpA"/>
</dbReference>
<sequence precursor="true">MRSNLLTLAVLILIVMQTACSTPSRYKMSNDKAPTNAPDVSLVENAHPKYEPYSRGGNKNYTVRGKSYQVMKSGENFKATGTASWYGAKFHGHLTSNGEVYDMYSMSAAHKTLPLPSYAKVTNLANNKQVIVRVNDRGPFHGNRILDVSYAAAHHLGMLKTGTANIRMEVIYFPSPVEQALQQPEKLKFVQVFVSADKAKVTRLSSKMKQEQQLESRVQSNGQLHKLQLGPFSSDTLAASVMDEMKQLGYPQSFIVHDTKASQSEDLINN</sequence>
<dbReference type="Pfam" id="PF03330">
    <property type="entry name" value="DPBB_1"/>
    <property type="match status" value="1"/>
</dbReference>
<dbReference type="NCBIfam" id="TIGR00413">
    <property type="entry name" value="rlpA"/>
    <property type="match status" value="1"/>
</dbReference>
<evidence type="ECO:0000256" key="4">
    <source>
        <dbReference type="HAMAP-Rule" id="MF_02071"/>
    </source>
</evidence>
<dbReference type="InterPro" id="IPR007730">
    <property type="entry name" value="SPOR-like_dom"/>
</dbReference>
<reference evidence="7" key="2">
    <citation type="submission" date="2020-09" db="EMBL/GenBank/DDBJ databases">
        <authorList>
            <person name="Sun Q."/>
            <person name="Ohkuma M."/>
        </authorList>
    </citation>
    <scope>NUCLEOTIDE SEQUENCE</scope>
    <source>
        <strain evidence="7">JCM 30804</strain>
    </source>
</reference>
<dbReference type="Pfam" id="PF05036">
    <property type="entry name" value="SPOR"/>
    <property type="match status" value="1"/>
</dbReference>
<organism evidence="7 8">
    <name type="scientific">Shewanella gelidii</name>
    <dbReference type="NCBI Taxonomy" id="1642821"/>
    <lineage>
        <taxon>Bacteria</taxon>
        <taxon>Pseudomonadati</taxon>
        <taxon>Pseudomonadota</taxon>
        <taxon>Gammaproteobacteria</taxon>
        <taxon>Alteromonadales</taxon>
        <taxon>Shewanellaceae</taxon>
        <taxon>Shewanella</taxon>
    </lineage>
</organism>
<dbReference type="Gene3D" id="2.40.40.10">
    <property type="entry name" value="RlpA-like domain"/>
    <property type="match status" value="1"/>
</dbReference>
<protein>
    <recommendedName>
        <fullName evidence="4">Endolytic peptidoglycan transglycosylase RlpA</fullName>
        <ecNumber evidence="4">4.2.2.-</ecNumber>
    </recommendedName>
</protein>
<dbReference type="EMBL" id="BMPZ01000002">
    <property type="protein sequence ID" value="GGI72170.1"/>
    <property type="molecule type" value="Genomic_DNA"/>
</dbReference>
<dbReference type="FunFam" id="2.40.40.10:FF:000003">
    <property type="entry name" value="Endolytic peptidoglycan transglycosylase RlpA"/>
    <property type="match status" value="1"/>
</dbReference>
<dbReference type="InterPro" id="IPR036680">
    <property type="entry name" value="SPOR-like_sf"/>
</dbReference>
<dbReference type="RefSeq" id="WP_188917941.1">
    <property type="nucleotide sequence ID" value="NZ_BMPZ01000002.1"/>
</dbReference>
<comment type="function">
    <text evidence="4">Lytic transglycosylase with a strong preference for naked glycan strands that lack stem peptides.</text>
</comment>
<keyword evidence="3 4" id="KW-0961">Cell wall biogenesis/degradation</keyword>
<keyword evidence="7" id="KW-0449">Lipoprotein</keyword>
<dbReference type="AlphaFoldDB" id="A0A917N6X4"/>
<evidence type="ECO:0000256" key="1">
    <source>
        <dbReference type="ARBA" id="ARBA00022729"/>
    </source>
</evidence>
<feature type="signal peptide" evidence="4">
    <location>
        <begin position="1"/>
        <end position="21"/>
    </location>
</feature>
<dbReference type="PANTHER" id="PTHR34183">
    <property type="entry name" value="ENDOLYTIC PEPTIDOGLYCAN TRANSGLYCOSYLASE RLPA"/>
    <property type="match status" value="1"/>
</dbReference>
<evidence type="ECO:0000313" key="7">
    <source>
        <dbReference type="EMBL" id="GGI72170.1"/>
    </source>
</evidence>
<keyword evidence="8" id="KW-1185">Reference proteome</keyword>
<dbReference type="Gene3D" id="3.30.70.1070">
    <property type="entry name" value="Sporulation related repeat"/>
    <property type="match status" value="1"/>
</dbReference>
<keyword evidence="2 4" id="KW-0456">Lyase</keyword>
<evidence type="ECO:0000256" key="3">
    <source>
        <dbReference type="ARBA" id="ARBA00023316"/>
    </source>
</evidence>
<dbReference type="EC" id="4.2.2.-" evidence="4"/>
<dbReference type="CDD" id="cd22268">
    <property type="entry name" value="DPBB_RlpA-like"/>
    <property type="match status" value="1"/>
</dbReference>
<dbReference type="PROSITE" id="PS51724">
    <property type="entry name" value="SPOR"/>
    <property type="match status" value="1"/>
</dbReference>
<dbReference type="SUPFAM" id="SSF50685">
    <property type="entry name" value="Barwin-like endoglucanases"/>
    <property type="match status" value="1"/>
</dbReference>
<dbReference type="SUPFAM" id="SSF110997">
    <property type="entry name" value="Sporulation related repeat"/>
    <property type="match status" value="1"/>
</dbReference>
<gene>
    <name evidence="4 7" type="primary">rlpA</name>
    <name evidence="7" type="ORF">GCM10009332_07000</name>
</gene>
<dbReference type="Proteomes" id="UP000613743">
    <property type="component" value="Unassembled WGS sequence"/>
</dbReference>
<dbReference type="HAMAP" id="MF_02071">
    <property type="entry name" value="RlpA"/>
    <property type="match status" value="1"/>
</dbReference>
<dbReference type="InterPro" id="IPR036908">
    <property type="entry name" value="RlpA-like_sf"/>
</dbReference>
<evidence type="ECO:0000256" key="5">
    <source>
        <dbReference type="RuleBase" id="RU003495"/>
    </source>
</evidence>
<evidence type="ECO:0000259" key="6">
    <source>
        <dbReference type="PROSITE" id="PS51724"/>
    </source>
</evidence>
<dbReference type="InterPro" id="IPR009009">
    <property type="entry name" value="RlpA-like_DPBB"/>
</dbReference>
<evidence type="ECO:0000256" key="2">
    <source>
        <dbReference type="ARBA" id="ARBA00023239"/>
    </source>
</evidence>
<proteinExistence type="inferred from homology"/>
<evidence type="ECO:0000313" key="8">
    <source>
        <dbReference type="Proteomes" id="UP000613743"/>
    </source>
</evidence>
<feature type="chain" id="PRO_5038194440" description="Endolytic peptidoglycan transglycosylase RlpA" evidence="4">
    <location>
        <begin position="22"/>
        <end position="270"/>
    </location>
</feature>
<dbReference type="GO" id="GO:0071555">
    <property type="term" value="P:cell wall organization"/>
    <property type="evidence" value="ECO:0007669"/>
    <property type="project" value="UniProtKB-KW"/>
</dbReference>
<comment type="caution">
    <text evidence="7">The sequence shown here is derived from an EMBL/GenBank/DDBJ whole genome shotgun (WGS) entry which is preliminary data.</text>
</comment>
<comment type="similarity">
    <text evidence="4 5">Belongs to the RlpA family.</text>
</comment>
<dbReference type="GO" id="GO:0042834">
    <property type="term" value="F:peptidoglycan binding"/>
    <property type="evidence" value="ECO:0007669"/>
    <property type="project" value="InterPro"/>
</dbReference>
<feature type="domain" description="SPOR" evidence="6">
    <location>
        <begin position="182"/>
        <end position="258"/>
    </location>
</feature>
<dbReference type="InterPro" id="IPR012997">
    <property type="entry name" value="RplA"/>
</dbReference>
<accession>A0A917N6X4</accession>
<dbReference type="PANTHER" id="PTHR34183:SF1">
    <property type="entry name" value="ENDOLYTIC PEPTIDOGLYCAN TRANSGLYCOSYLASE RLPA"/>
    <property type="match status" value="1"/>
</dbReference>